<evidence type="ECO:0000313" key="1">
    <source>
        <dbReference type="EMBL" id="PSR23023.1"/>
    </source>
</evidence>
<evidence type="ECO:0000313" key="2">
    <source>
        <dbReference type="Proteomes" id="UP000241848"/>
    </source>
</evidence>
<reference evidence="1 2" key="1">
    <citation type="journal article" date="2014" name="BMC Genomics">
        <title>Comparison of environmental and isolate Sulfobacillus genomes reveals diverse carbon, sulfur, nitrogen, and hydrogen metabolisms.</title>
        <authorList>
            <person name="Justice N.B."/>
            <person name="Norman A."/>
            <person name="Brown C.T."/>
            <person name="Singh A."/>
            <person name="Thomas B.C."/>
            <person name="Banfield J.F."/>
        </authorList>
    </citation>
    <scope>NUCLEOTIDE SEQUENCE [LARGE SCALE GENOMIC DNA]</scope>
    <source>
        <strain evidence="1">AMDSBA3</strain>
    </source>
</reference>
<protein>
    <submittedName>
        <fullName evidence="1">Uncharacterized protein</fullName>
    </submittedName>
</protein>
<organism evidence="1 2">
    <name type="scientific">Sulfobacillus acidophilus</name>
    <dbReference type="NCBI Taxonomy" id="53633"/>
    <lineage>
        <taxon>Bacteria</taxon>
        <taxon>Bacillati</taxon>
        <taxon>Bacillota</taxon>
        <taxon>Clostridia</taxon>
        <taxon>Eubacteriales</taxon>
        <taxon>Clostridiales Family XVII. Incertae Sedis</taxon>
        <taxon>Sulfobacillus</taxon>
    </lineage>
</organism>
<sequence length="80" mass="8730">MLPGRELPVSCLCAKVDVHWTVLPCPLMTLGRKPGARLADVRPWPLRSTMPPLVLSVGPIHPHNAVEQEGFTPVNAKCNL</sequence>
<dbReference type="AlphaFoldDB" id="A0A2T2WLB4"/>
<name>A0A2T2WLB4_9FIRM</name>
<comment type="caution">
    <text evidence="1">The sequence shown here is derived from an EMBL/GenBank/DDBJ whole genome shotgun (WGS) entry which is preliminary data.</text>
</comment>
<proteinExistence type="predicted"/>
<gene>
    <name evidence="1" type="ORF">C7B45_04395</name>
</gene>
<dbReference type="Proteomes" id="UP000241848">
    <property type="component" value="Unassembled WGS sequence"/>
</dbReference>
<dbReference type="EMBL" id="PXYV01000009">
    <property type="protein sequence ID" value="PSR23023.1"/>
    <property type="molecule type" value="Genomic_DNA"/>
</dbReference>
<accession>A0A2T2WLB4</accession>